<organism evidence="2 3">
    <name type="scientific">Filimonas effusa</name>
    <dbReference type="NCBI Taxonomy" id="2508721"/>
    <lineage>
        <taxon>Bacteria</taxon>
        <taxon>Pseudomonadati</taxon>
        <taxon>Bacteroidota</taxon>
        <taxon>Chitinophagia</taxon>
        <taxon>Chitinophagales</taxon>
        <taxon>Chitinophagaceae</taxon>
        <taxon>Filimonas</taxon>
    </lineage>
</organism>
<proteinExistence type="predicted"/>
<feature type="transmembrane region" description="Helical" evidence="1">
    <location>
        <begin position="192"/>
        <end position="211"/>
    </location>
</feature>
<dbReference type="RefSeq" id="WP_129004627.1">
    <property type="nucleotide sequence ID" value="NZ_SDHZ01000002.1"/>
</dbReference>
<keyword evidence="1" id="KW-1133">Transmembrane helix</keyword>
<evidence type="ECO:0000313" key="2">
    <source>
        <dbReference type="EMBL" id="RXK83575.1"/>
    </source>
</evidence>
<evidence type="ECO:0000256" key="1">
    <source>
        <dbReference type="SAM" id="Phobius"/>
    </source>
</evidence>
<gene>
    <name evidence="2" type="ORF">ESB13_15920</name>
</gene>
<comment type="caution">
    <text evidence="2">The sequence shown here is derived from an EMBL/GenBank/DDBJ whole genome shotgun (WGS) entry which is preliminary data.</text>
</comment>
<sequence length="226" mass="26711">MLKHLLRFSDTYMPLLTLIIYLFQRKKIGDYHKWFLFFYLLFNTVIYGICGYMGYHYISNLYLYHIIHWAELVSVTYYLLILILRKKQSVFYFVAGGYTIFELINIALWEPFFTAFNGNGVTVGNLTILLLSMYYMLQLSKSDDILHFQRLPVFWFVSAFLVSCALSTLALISYKVYMLLGIPDQARFVWRLMNVTYILKFAFFIVGLSCYNRPPRRSSSQHPSLS</sequence>
<feature type="transmembrane region" description="Helical" evidence="1">
    <location>
        <begin position="121"/>
        <end position="139"/>
    </location>
</feature>
<keyword evidence="3" id="KW-1185">Reference proteome</keyword>
<reference evidence="2 3" key="1">
    <citation type="submission" date="2019-01" db="EMBL/GenBank/DDBJ databases">
        <title>Filimonas sp. strain TTM-71.</title>
        <authorList>
            <person name="Chen W.-M."/>
        </authorList>
    </citation>
    <scope>NUCLEOTIDE SEQUENCE [LARGE SCALE GENOMIC DNA]</scope>
    <source>
        <strain evidence="2 3">TTM-71</strain>
    </source>
</reference>
<accession>A0A4Q1D531</accession>
<feature type="transmembrane region" description="Helical" evidence="1">
    <location>
        <begin position="151"/>
        <end position="172"/>
    </location>
</feature>
<keyword evidence="1" id="KW-0812">Transmembrane</keyword>
<dbReference type="AlphaFoldDB" id="A0A4Q1D531"/>
<dbReference type="OrthoDB" id="677456at2"/>
<feature type="transmembrane region" description="Helical" evidence="1">
    <location>
        <begin position="35"/>
        <end position="55"/>
    </location>
</feature>
<feature type="transmembrane region" description="Helical" evidence="1">
    <location>
        <begin position="90"/>
        <end position="109"/>
    </location>
</feature>
<dbReference type="EMBL" id="SDHZ01000002">
    <property type="protein sequence ID" value="RXK83575.1"/>
    <property type="molecule type" value="Genomic_DNA"/>
</dbReference>
<name>A0A4Q1D531_9BACT</name>
<protein>
    <submittedName>
        <fullName evidence="2">Uncharacterized protein</fullName>
    </submittedName>
</protein>
<feature type="transmembrane region" description="Helical" evidence="1">
    <location>
        <begin position="61"/>
        <end position="83"/>
    </location>
</feature>
<keyword evidence="1" id="KW-0472">Membrane</keyword>
<dbReference type="Proteomes" id="UP000290545">
    <property type="component" value="Unassembled WGS sequence"/>
</dbReference>
<evidence type="ECO:0000313" key="3">
    <source>
        <dbReference type="Proteomes" id="UP000290545"/>
    </source>
</evidence>